<keyword evidence="3" id="KW-1185">Reference proteome</keyword>
<organism evidence="2 3">
    <name type="scientific">Multifurca ochricompacta</name>
    <dbReference type="NCBI Taxonomy" id="376703"/>
    <lineage>
        <taxon>Eukaryota</taxon>
        <taxon>Fungi</taxon>
        <taxon>Dikarya</taxon>
        <taxon>Basidiomycota</taxon>
        <taxon>Agaricomycotina</taxon>
        <taxon>Agaricomycetes</taxon>
        <taxon>Russulales</taxon>
        <taxon>Russulaceae</taxon>
        <taxon>Multifurca</taxon>
    </lineage>
</organism>
<reference evidence="2" key="1">
    <citation type="journal article" date="2022" name="New Phytol.">
        <title>Evolutionary transition to the ectomycorrhizal habit in the genomes of a hyperdiverse lineage of mushroom-forming fungi.</title>
        <authorList>
            <person name="Looney B."/>
            <person name="Miyauchi S."/>
            <person name="Morin E."/>
            <person name="Drula E."/>
            <person name="Courty P.E."/>
            <person name="Kohler A."/>
            <person name="Kuo A."/>
            <person name="LaButti K."/>
            <person name="Pangilinan J."/>
            <person name="Lipzen A."/>
            <person name="Riley R."/>
            <person name="Andreopoulos W."/>
            <person name="He G."/>
            <person name="Johnson J."/>
            <person name="Nolan M."/>
            <person name="Tritt A."/>
            <person name="Barry K.W."/>
            <person name="Grigoriev I.V."/>
            <person name="Nagy L.G."/>
            <person name="Hibbett D."/>
            <person name="Henrissat B."/>
            <person name="Matheny P.B."/>
            <person name="Labbe J."/>
            <person name="Martin F.M."/>
        </authorList>
    </citation>
    <scope>NUCLEOTIDE SEQUENCE</scope>
    <source>
        <strain evidence="2">BPL690</strain>
    </source>
</reference>
<accession>A0AAD4ME30</accession>
<feature type="region of interest" description="Disordered" evidence="1">
    <location>
        <begin position="1"/>
        <end position="21"/>
    </location>
</feature>
<dbReference type="EMBL" id="WTXG01000001">
    <property type="protein sequence ID" value="KAI0307883.1"/>
    <property type="molecule type" value="Genomic_DNA"/>
</dbReference>
<evidence type="ECO:0000256" key="1">
    <source>
        <dbReference type="SAM" id="MobiDB-lite"/>
    </source>
</evidence>
<evidence type="ECO:0000313" key="3">
    <source>
        <dbReference type="Proteomes" id="UP001203297"/>
    </source>
</evidence>
<proteinExistence type="predicted"/>
<comment type="caution">
    <text evidence="2">The sequence shown here is derived from an EMBL/GenBank/DDBJ whole genome shotgun (WGS) entry which is preliminary data.</text>
</comment>
<feature type="compositionally biased region" description="Polar residues" evidence="1">
    <location>
        <begin position="61"/>
        <end position="70"/>
    </location>
</feature>
<protein>
    <submittedName>
        <fullName evidence="2">Uncharacterized protein</fullName>
    </submittedName>
</protein>
<feature type="region of interest" description="Disordered" evidence="1">
    <location>
        <begin position="51"/>
        <end position="72"/>
    </location>
</feature>
<evidence type="ECO:0000313" key="2">
    <source>
        <dbReference type="EMBL" id="KAI0307883.1"/>
    </source>
</evidence>
<sequence>MSRMWKSKSSPSHLHSGATVQRRVVRHYSSRGPAEPAPFLPIFRDINSHCPRGKTKKRVLPNQQQSSSDSVPKAKTFISCDAADVASLFDSQADFLDQALTPSTVFEDPIPLSSDLHSFRKASKKPSVKALGPHGREDPLSRRLLHLYMTSPQASIQSLVSYHSAFSNMQSTLSYNLILRLAIRHSAFGTAHAILQAMRASRFPEDVTTWKLCVRLLVREGRWPDAYNLVINPPKIPPRAPFVSDGVPVPVWAELFGTIKRRAFRGMAQIRTQACTTLCSPNLGISMNDTPPPQVVYASVAALLRMQQREAARRVATQFLILDPKGLGLRLLHLHVAAEPRRRTLMTFYRALRDLQGFRVVCPKLKPNSTTLFLLLGHLKGVKRCAIIGHKLALWFRRKWGNSVVSPEVEKRLLALAVKEKRVDLIRRWMTCVKTSRKVWWMWSLEREVVDGGIPKLRYLSRRPDLRLMKAGTEQLRTDRLLRRASNVLKSVDRERRDYVETGTR</sequence>
<name>A0AAD4ME30_9AGAM</name>
<dbReference type="AlphaFoldDB" id="A0AAD4ME30"/>
<gene>
    <name evidence="2" type="ORF">B0F90DRAFT_1678123</name>
</gene>
<dbReference type="Proteomes" id="UP001203297">
    <property type="component" value="Unassembled WGS sequence"/>
</dbReference>